<keyword evidence="4" id="KW-0472">Membrane</keyword>
<name>A0A6A0HDZ3_HYAAZ</name>
<protein>
    <recommendedName>
        <fullName evidence="7">39S ribosomal protein L27, mitochondrial</fullName>
    </recommendedName>
</protein>
<feature type="transmembrane region" description="Helical" evidence="4">
    <location>
        <begin position="34"/>
        <end position="54"/>
    </location>
</feature>
<evidence type="ECO:0000256" key="3">
    <source>
        <dbReference type="ARBA" id="ARBA00023274"/>
    </source>
</evidence>
<evidence type="ECO:0000256" key="1">
    <source>
        <dbReference type="ARBA" id="ARBA00010797"/>
    </source>
</evidence>
<evidence type="ECO:0008006" key="7">
    <source>
        <dbReference type="Google" id="ProtNLM"/>
    </source>
</evidence>
<dbReference type="PRINTS" id="PR00063">
    <property type="entry name" value="RIBOSOMALL27"/>
</dbReference>
<keyword evidence="4" id="KW-0812">Transmembrane</keyword>
<dbReference type="PANTHER" id="PTHR15893">
    <property type="entry name" value="RIBOSOMAL PROTEIN L27"/>
    <property type="match status" value="1"/>
</dbReference>
<proteinExistence type="inferred from homology"/>
<sequence length="251" mass="27927">MHKLYELVLLCLCCSACAVQLVLLSLCCSACAVQLVLFSLCCSACAAQLVLLSLCCSACELVLFSLCCSACAAQLVLFSLCCSACAAQLVLLCLCCSACLPYFITLWMDSNVQTWMNDRNQNHYEGLSGVVCCREKSTKPGRLKPHRGHYRYRGIKTPDSTFVTSGTSLVSQRGLVYFPGLNVGVGRDFTLFALEHGRVFVTTEKVCPNWSHSFIKRFYGQFKDSQVPIYKNYLHVIPIPMPNKFKLVEQY</sequence>
<feature type="transmembrane region" description="Helical" evidence="4">
    <location>
        <begin position="61"/>
        <end position="80"/>
    </location>
</feature>
<evidence type="ECO:0000313" key="6">
    <source>
        <dbReference type="EMBL" id="KAA0204040.1"/>
    </source>
</evidence>
<keyword evidence="3" id="KW-0687">Ribonucleoprotein</keyword>
<reference evidence="6" key="3">
    <citation type="submission" date="2019-06" db="EMBL/GenBank/DDBJ databases">
        <authorList>
            <person name="Poynton C."/>
            <person name="Hasenbein S."/>
            <person name="Benoit J.B."/>
            <person name="Sepulveda M.S."/>
            <person name="Poelchau M.F."/>
            <person name="Murali S.C."/>
            <person name="Chen S."/>
            <person name="Glastad K.M."/>
            <person name="Werren J.H."/>
            <person name="Vineis J.H."/>
            <person name="Bowen J.L."/>
            <person name="Friedrich M."/>
            <person name="Jones J."/>
            <person name="Robertson H.M."/>
            <person name="Feyereisen R."/>
            <person name="Mechler-Hickson A."/>
            <person name="Mathers N."/>
            <person name="Lee C.E."/>
            <person name="Colbourne J.K."/>
            <person name="Biales A."/>
            <person name="Johnston J.S."/>
            <person name="Wellborn G.A."/>
            <person name="Rosendale A.J."/>
            <person name="Cridge A.G."/>
            <person name="Munoz-Torres M.C."/>
            <person name="Bain P.A."/>
            <person name="Manny A.R."/>
            <person name="Major K.M."/>
            <person name="Lambert F.N."/>
            <person name="Vulpe C.D."/>
            <person name="Tuck P."/>
            <person name="Blalock B.J."/>
            <person name="Lin Y.-Y."/>
            <person name="Smith M.E."/>
            <person name="Ochoa-Acuna H."/>
            <person name="Chen M.-J.M."/>
            <person name="Childers C.P."/>
            <person name="Qu J."/>
            <person name="Dugan S."/>
            <person name="Lee S.L."/>
            <person name="Chao H."/>
            <person name="Dinh H."/>
            <person name="Han Y."/>
            <person name="Doddapaneni H."/>
            <person name="Worley K.C."/>
            <person name="Muzny D.M."/>
            <person name="Gibbs R.A."/>
            <person name="Richards S."/>
        </authorList>
    </citation>
    <scope>NUCLEOTIDE SEQUENCE</scope>
    <source>
        <strain evidence="6">HAZT.00-mixed</strain>
        <tissue evidence="6">Whole organism</tissue>
    </source>
</reference>
<evidence type="ECO:0000256" key="5">
    <source>
        <dbReference type="SAM" id="SignalP"/>
    </source>
</evidence>
<feature type="chain" id="PRO_5025498259" description="39S ribosomal protein L27, mitochondrial" evidence="5">
    <location>
        <begin position="19"/>
        <end position="251"/>
    </location>
</feature>
<dbReference type="PANTHER" id="PTHR15893:SF0">
    <property type="entry name" value="LARGE RIBOSOMAL SUBUNIT PROTEIN BL27M"/>
    <property type="match status" value="1"/>
</dbReference>
<feature type="signal peptide" evidence="5">
    <location>
        <begin position="1"/>
        <end position="18"/>
    </location>
</feature>
<keyword evidence="2" id="KW-0689">Ribosomal protein</keyword>
<dbReference type="Pfam" id="PF01016">
    <property type="entry name" value="Ribosomal_L27"/>
    <property type="match status" value="1"/>
</dbReference>
<dbReference type="SUPFAM" id="SSF110324">
    <property type="entry name" value="Ribosomal L27 protein-like"/>
    <property type="match status" value="1"/>
</dbReference>
<evidence type="ECO:0000256" key="2">
    <source>
        <dbReference type="ARBA" id="ARBA00022980"/>
    </source>
</evidence>
<dbReference type="GO" id="GO:0005762">
    <property type="term" value="C:mitochondrial large ribosomal subunit"/>
    <property type="evidence" value="ECO:0007669"/>
    <property type="project" value="TreeGrafter"/>
</dbReference>
<evidence type="ECO:0000256" key="4">
    <source>
        <dbReference type="SAM" id="Phobius"/>
    </source>
</evidence>
<dbReference type="OrthoDB" id="1867012at2759"/>
<reference evidence="6" key="2">
    <citation type="journal article" date="2018" name="Environ. Sci. Technol.">
        <title>The Toxicogenome of Hyalella azteca: A Model for Sediment Ecotoxicology and Evolutionary Toxicology.</title>
        <authorList>
            <person name="Poynton H.C."/>
            <person name="Hasenbein S."/>
            <person name="Benoit J.B."/>
            <person name="Sepulveda M.S."/>
            <person name="Poelchau M.F."/>
            <person name="Hughes D.S.T."/>
            <person name="Murali S.C."/>
            <person name="Chen S."/>
            <person name="Glastad K.M."/>
            <person name="Goodisman M.A.D."/>
            <person name="Werren J.H."/>
            <person name="Vineis J.H."/>
            <person name="Bowen J.L."/>
            <person name="Friedrich M."/>
            <person name="Jones J."/>
            <person name="Robertson H.M."/>
            <person name="Feyereisen R."/>
            <person name="Mechler-Hickson A."/>
            <person name="Mathers N."/>
            <person name="Lee C.E."/>
            <person name="Colbourne J.K."/>
            <person name="Biales A."/>
            <person name="Johnston J.S."/>
            <person name="Wellborn G.A."/>
            <person name="Rosendale A.J."/>
            <person name="Cridge A.G."/>
            <person name="Munoz-Torres M.C."/>
            <person name="Bain P.A."/>
            <person name="Manny A.R."/>
            <person name="Major K.M."/>
            <person name="Lambert F.N."/>
            <person name="Vulpe C.D."/>
            <person name="Tuck P."/>
            <person name="Blalock B.J."/>
            <person name="Lin Y.Y."/>
            <person name="Smith M.E."/>
            <person name="Ochoa-Acuna H."/>
            <person name="Chen M.M."/>
            <person name="Childers C.P."/>
            <person name="Qu J."/>
            <person name="Dugan S."/>
            <person name="Lee S.L."/>
            <person name="Chao H."/>
            <person name="Dinh H."/>
            <person name="Han Y."/>
            <person name="Doddapaneni H."/>
            <person name="Worley K.C."/>
            <person name="Muzny D.M."/>
            <person name="Gibbs R.A."/>
            <person name="Richards S."/>
        </authorList>
    </citation>
    <scope>NUCLEOTIDE SEQUENCE</scope>
    <source>
        <strain evidence="6">HAZT.00-mixed</strain>
        <tissue evidence="6">Whole organism</tissue>
    </source>
</reference>
<organism evidence="6">
    <name type="scientific">Hyalella azteca</name>
    <name type="common">Amphipod</name>
    <dbReference type="NCBI Taxonomy" id="294128"/>
    <lineage>
        <taxon>Eukaryota</taxon>
        <taxon>Metazoa</taxon>
        <taxon>Ecdysozoa</taxon>
        <taxon>Arthropoda</taxon>
        <taxon>Crustacea</taxon>
        <taxon>Multicrustacea</taxon>
        <taxon>Malacostraca</taxon>
        <taxon>Eumalacostraca</taxon>
        <taxon>Peracarida</taxon>
        <taxon>Amphipoda</taxon>
        <taxon>Senticaudata</taxon>
        <taxon>Talitrida</taxon>
        <taxon>Talitroidea</taxon>
        <taxon>Hyalellidae</taxon>
        <taxon>Hyalella</taxon>
    </lineage>
</organism>
<dbReference type="AlphaFoldDB" id="A0A6A0HDZ3"/>
<keyword evidence="5" id="KW-0732">Signal</keyword>
<reference evidence="6" key="1">
    <citation type="submission" date="2014-08" db="EMBL/GenBank/DDBJ databases">
        <authorList>
            <person name="Murali S."/>
            <person name="Richards S."/>
            <person name="Bandaranaike D."/>
            <person name="Bellair M."/>
            <person name="Blankenburg K."/>
            <person name="Chao H."/>
            <person name="Dinh H."/>
            <person name="Doddapaneni H."/>
            <person name="Dugan-Rocha S."/>
            <person name="Elkadiri S."/>
            <person name="Gnanaolivu R."/>
            <person name="Hughes D."/>
            <person name="Lee S."/>
            <person name="Li M."/>
            <person name="Ming W."/>
            <person name="Munidasa M."/>
            <person name="Muniz J."/>
            <person name="Nguyen L."/>
            <person name="Osuji N."/>
            <person name="Pu L.-L."/>
            <person name="Puazo M."/>
            <person name="Skinner E."/>
            <person name="Qu C."/>
            <person name="Quiroz J."/>
            <person name="Raj R."/>
            <person name="Weissenberger G."/>
            <person name="Xin Y."/>
            <person name="Zou X."/>
            <person name="Han Y."/>
            <person name="Worley K."/>
            <person name="Muzny D."/>
            <person name="Gibbs R."/>
        </authorList>
    </citation>
    <scope>NUCLEOTIDE SEQUENCE</scope>
    <source>
        <strain evidence="6">HAZT.00-mixed</strain>
        <tissue evidence="6">Whole organism</tissue>
    </source>
</reference>
<dbReference type="GO" id="GO:0006412">
    <property type="term" value="P:translation"/>
    <property type="evidence" value="ECO:0007669"/>
    <property type="project" value="InterPro"/>
</dbReference>
<comment type="similarity">
    <text evidence="1">Belongs to the bacterial ribosomal protein bL27 family.</text>
</comment>
<keyword evidence="4" id="KW-1133">Transmembrane helix</keyword>
<dbReference type="EMBL" id="JQDR03000104">
    <property type="protein sequence ID" value="KAA0204040.1"/>
    <property type="molecule type" value="Genomic_DNA"/>
</dbReference>
<dbReference type="GO" id="GO:0003735">
    <property type="term" value="F:structural constituent of ribosome"/>
    <property type="evidence" value="ECO:0007669"/>
    <property type="project" value="InterPro"/>
</dbReference>
<feature type="transmembrane region" description="Helical" evidence="4">
    <location>
        <begin position="86"/>
        <end position="107"/>
    </location>
</feature>
<dbReference type="Gene3D" id="2.40.50.100">
    <property type="match status" value="1"/>
</dbReference>
<accession>A0A6A0HDZ3</accession>
<dbReference type="Proteomes" id="UP000711488">
    <property type="component" value="Unassembled WGS sequence"/>
</dbReference>
<gene>
    <name evidence="6" type="ORF">HAZT_HAZT007579</name>
</gene>
<comment type="caution">
    <text evidence="6">The sequence shown here is derived from an EMBL/GenBank/DDBJ whole genome shotgun (WGS) entry which is preliminary data.</text>
</comment>
<dbReference type="InterPro" id="IPR001684">
    <property type="entry name" value="Ribosomal_bL27"/>
</dbReference>